<feature type="transmembrane region" description="Helical" evidence="1">
    <location>
        <begin position="48"/>
        <end position="65"/>
    </location>
</feature>
<name>A0A382F660_9ZZZZ</name>
<feature type="transmembrane region" description="Helical" evidence="1">
    <location>
        <begin position="12"/>
        <end position="36"/>
    </location>
</feature>
<evidence type="ECO:0000313" key="2">
    <source>
        <dbReference type="EMBL" id="SVB58169.1"/>
    </source>
</evidence>
<keyword evidence="1" id="KW-0812">Transmembrane</keyword>
<dbReference type="AlphaFoldDB" id="A0A382F660"/>
<gene>
    <name evidence="2" type="ORF">METZ01_LOCUS211023</name>
</gene>
<dbReference type="EMBL" id="UINC01048077">
    <property type="protein sequence ID" value="SVB58169.1"/>
    <property type="molecule type" value="Genomic_DNA"/>
</dbReference>
<feature type="transmembrane region" description="Helical" evidence="1">
    <location>
        <begin position="77"/>
        <end position="93"/>
    </location>
</feature>
<feature type="non-terminal residue" evidence="2">
    <location>
        <position position="1"/>
    </location>
</feature>
<keyword evidence="1" id="KW-0472">Membrane</keyword>
<proteinExistence type="predicted"/>
<evidence type="ECO:0000256" key="1">
    <source>
        <dbReference type="SAM" id="Phobius"/>
    </source>
</evidence>
<sequence>NVLSSLSNSGKAYLLVVSLTTGFTIALRLFGFLGLYKSLTGRHLLPINIFYLLTICSYLVTYFVISTSRFRAPLEPILILYATIGLSNFASFIKGRVSSRTQ</sequence>
<accession>A0A382F660</accession>
<reference evidence="2" key="1">
    <citation type="submission" date="2018-05" db="EMBL/GenBank/DDBJ databases">
        <authorList>
            <person name="Lanie J.A."/>
            <person name="Ng W.-L."/>
            <person name="Kazmierczak K.M."/>
            <person name="Andrzejewski T.M."/>
            <person name="Davidsen T.M."/>
            <person name="Wayne K.J."/>
            <person name="Tettelin H."/>
            <person name="Glass J.I."/>
            <person name="Rusch D."/>
            <person name="Podicherti R."/>
            <person name="Tsui H.-C.T."/>
            <person name="Winkler M.E."/>
        </authorList>
    </citation>
    <scope>NUCLEOTIDE SEQUENCE</scope>
</reference>
<organism evidence="2">
    <name type="scientific">marine metagenome</name>
    <dbReference type="NCBI Taxonomy" id="408172"/>
    <lineage>
        <taxon>unclassified sequences</taxon>
        <taxon>metagenomes</taxon>
        <taxon>ecological metagenomes</taxon>
    </lineage>
</organism>
<protein>
    <submittedName>
        <fullName evidence="2">Uncharacterized protein</fullName>
    </submittedName>
</protein>
<keyword evidence="1" id="KW-1133">Transmembrane helix</keyword>